<dbReference type="AlphaFoldDB" id="A0AA97L964"/>
<keyword evidence="11" id="KW-1185">Reference proteome</keyword>
<dbReference type="GO" id="GO:0005615">
    <property type="term" value="C:extracellular space"/>
    <property type="evidence" value="ECO:0007669"/>
    <property type="project" value="TreeGrafter"/>
</dbReference>
<accession>A0AA97L964</accession>
<evidence type="ECO:0000256" key="3">
    <source>
        <dbReference type="ARBA" id="ARBA00005320"/>
    </source>
</evidence>
<dbReference type="GO" id="GO:0050829">
    <property type="term" value="P:defense response to Gram-negative bacterium"/>
    <property type="evidence" value="ECO:0007669"/>
    <property type="project" value="TreeGrafter"/>
</dbReference>
<keyword evidence="5" id="KW-1052">Target cell membrane</keyword>
<comment type="similarity">
    <text evidence="3">Belongs to the cathelicidin family.</text>
</comment>
<protein>
    <recommendedName>
        <fullName evidence="9">Vipericidin</fullName>
    </recommendedName>
</protein>
<dbReference type="GO" id="GO:0061844">
    <property type="term" value="P:antimicrobial humoral immune response mediated by antimicrobial peptide"/>
    <property type="evidence" value="ECO:0007669"/>
    <property type="project" value="TreeGrafter"/>
</dbReference>
<dbReference type="InterPro" id="IPR046350">
    <property type="entry name" value="Cystatin_sf"/>
</dbReference>
<evidence type="ECO:0000256" key="6">
    <source>
        <dbReference type="ARBA" id="ARBA00023136"/>
    </source>
</evidence>
<evidence type="ECO:0000256" key="1">
    <source>
        <dbReference type="ARBA" id="ARBA00004175"/>
    </source>
</evidence>
<dbReference type="RefSeq" id="XP_054846948.1">
    <property type="nucleotide sequence ID" value="XM_054990973.1"/>
</dbReference>
<dbReference type="SUPFAM" id="SSF54403">
    <property type="entry name" value="Cystatin/monellin"/>
    <property type="match status" value="2"/>
</dbReference>
<dbReference type="GeneID" id="129337372"/>
<evidence type="ECO:0000256" key="7">
    <source>
        <dbReference type="ARBA" id="ARBA00023157"/>
    </source>
</evidence>
<dbReference type="InterPro" id="IPR001894">
    <property type="entry name" value="Cathelicidin-like"/>
</dbReference>
<sequence>MENWILLILSLAVAATALSPPQEGLSYEEAISLAVDRYNQEPGLELAFRLQEAKPQPEWDPSGQSLQELEFTVQETTCPPAKQLNLDECDFKDDGVVKECFGTIFSEQGAPVLQLNCETAGQGHIRVRRGGFRKFVKKVKKAFKKATRPLRRGHCPRSHPRKMESWILLLLGLAVAAVALPPPQEELSYEEAVSSVVDLYNQEPGVELAFRLLEAKPQPEWDPSGQSLQELEFTVQETTCPPAKQLNLDECDFKDDGVVKECHGTIFTEQGAPVIQYLCETADQGHIRVRRGLGKIVKKIKNKIKKGIKKVLPGGGSSIAQGPGGSKTHYA</sequence>
<dbReference type="KEGG" id="emc:129337372"/>
<dbReference type="Gene3D" id="3.10.450.10">
    <property type="match status" value="2"/>
</dbReference>
<dbReference type="GO" id="GO:0001530">
    <property type="term" value="F:lipopolysaccharide binding"/>
    <property type="evidence" value="ECO:0007669"/>
    <property type="project" value="TreeGrafter"/>
</dbReference>
<feature type="chain" id="PRO_5041664425" description="Vipericidin" evidence="10">
    <location>
        <begin position="18"/>
        <end position="331"/>
    </location>
</feature>
<dbReference type="FunFam" id="3.10.450.10:FF:000003">
    <property type="entry name" value="Cathelicidin antimicrobial peptide"/>
    <property type="match status" value="2"/>
</dbReference>
<gene>
    <name evidence="12" type="primary">LOC129337372</name>
</gene>
<evidence type="ECO:0000256" key="9">
    <source>
        <dbReference type="ARBA" id="ARBA00030320"/>
    </source>
</evidence>
<dbReference type="GO" id="GO:0044218">
    <property type="term" value="C:other organism cell membrane"/>
    <property type="evidence" value="ECO:0007669"/>
    <property type="project" value="UniProtKB-KW"/>
</dbReference>
<dbReference type="GO" id="GO:0045087">
    <property type="term" value="P:innate immune response"/>
    <property type="evidence" value="ECO:0007669"/>
    <property type="project" value="TreeGrafter"/>
</dbReference>
<dbReference type="GO" id="GO:0050830">
    <property type="term" value="P:defense response to Gram-positive bacterium"/>
    <property type="evidence" value="ECO:0007669"/>
    <property type="project" value="TreeGrafter"/>
</dbReference>
<evidence type="ECO:0000313" key="12">
    <source>
        <dbReference type="RefSeq" id="XP_054846948.1"/>
    </source>
</evidence>
<keyword evidence="4" id="KW-0964">Secreted</keyword>
<evidence type="ECO:0000256" key="10">
    <source>
        <dbReference type="SAM" id="SignalP"/>
    </source>
</evidence>
<reference evidence="12" key="1">
    <citation type="submission" date="2025-08" db="UniProtKB">
        <authorList>
            <consortium name="RefSeq"/>
        </authorList>
    </citation>
    <scope>IDENTIFICATION</scope>
    <source>
        <tissue evidence="12">Blood</tissue>
    </source>
</reference>
<evidence type="ECO:0000256" key="5">
    <source>
        <dbReference type="ARBA" id="ARBA00022537"/>
    </source>
</evidence>
<keyword evidence="7" id="KW-1015">Disulfide bond</keyword>
<dbReference type="Pfam" id="PF00666">
    <property type="entry name" value="Cathelicidins"/>
    <property type="match status" value="2"/>
</dbReference>
<organism evidence="11 12">
    <name type="scientific">Eublepharis macularius</name>
    <name type="common">Leopard gecko</name>
    <name type="synonym">Cyrtodactylus macularius</name>
    <dbReference type="NCBI Taxonomy" id="481883"/>
    <lineage>
        <taxon>Eukaryota</taxon>
        <taxon>Metazoa</taxon>
        <taxon>Chordata</taxon>
        <taxon>Craniata</taxon>
        <taxon>Vertebrata</taxon>
        <taxon>Euteleostomi</taxon>
        <taxon>Lepidosauria</taxon>
        <taxon>Squamata</taxon>
        <taxon>Bifurcata</taxon>
        <taxon>Gekkota</taxon>
        <taxon>Eublepharidae</taxon>
        <taxon>Eublepharinae</taxon>
        <taxon>Eublepharis</taxon>
    </lineage>
</organism>
<evidence type="ECO:0000256" key="4">
    <source>
        <dbReference type="ARBA" id="ARBA00022525"/>
    </source>
</evidence>
<dbReference type="PANTHER" id="PTHR10206:SF0">
    <property type="entry name" value="CATHELICIDIN B1-RELATED"/>
    <property type="match status" value="1"/>
</dbReference>
<evidence type="ECO:0000313" key="11">
    <source>
        <dbReference type="Proteomes" id="UP001190640"/>
    </source>
</evidence>
<name>A0AA97L964_EUBMA</name>
<feature type="signal peptide" evidence="10">
    <location>
        <begin position="1"/>
        <end position="17"/>
    </location>
</feature>
<dbReference type="PANTHER" id="PTHR10206">
    <property type="entry name" value="CATHELICIDIN"/>
    <property type="match status" value="1"/>
</dbReference>
<comment type="subcellular location">
    <subcellularLocation>
        <location evidence="2">Secreted</location>
    </subcellularLocation>
    <subcellularLocation>
        <location evidence="1">Target cell membrane</location>
    </subcellularLocation>
</comment>
<keyword evidence="6" id="KW-0472">Membrane</keyword>
<evidence type="ECO:0000256" key="2">
    <source>
        <dbReference type="ARBA" id="ARBA00004613"/>
    </source>
</evidence>
<keyword evidence="10" id="KW-0732">Signal</keyword>
<evidence type="ECO:0000256" key="8">
    <source>
        <dbReference type="ARBA" id="ARBA00023298"/>
    </source>
</evidence>
<dbReference type="Proteomes" id="UP001190640">
    <property type="component" value="Chromosome 11"/>
</dbReference>
<keyword evidence="8" id="KW-1053">Target membrane</keyword>
<proteinExistence type="inferred from homology"/>